<gene>
    <name evidence="2" type="ORF">B0I31_111106</name>
</gene>
<dbReference type="Proteomes" id="UP000241118">
    <property type="component" value="Unassembled WGS sequence"/>
</dbReference>
<feature type="coiled-coil region" evidence="1">
    <location>
        <begin position="126"/>
        <end position="226"/>
    </location>
</feature>
<comment type="caution">
    <text evidence="2">The sequence shown here is derived from an EMBL/GenBank/DDBJ whole genome shotgun (WGS) entry which is preliminary data.</text>
</comment>
<name>A0A2P8I2X3_SACCR</name>
<evidence type="ECO:0000256" key="1">
    <source>
        <dbReference type="SAM" id="Coils"/>
    </source>
</evidence>
<keyword evidence="1" id="KW-0175">Coiled coil</keyword>
<feature type="coiled-coil region" evidence="1">
    <location>
        <begin position="30"/>
        <end position="78"/>
    </location>
</feature>
<keyword evidence="3" id="KW-1185">Reference proteome</keyword>
<sequence length="287" mass="32310">MAVDGDLVPLRADFDVTWRGYDRGQVRHYVEGVEAELRVLAVDRDAAEARADDLARQLETARAEIRVLREHVDRISRTPIAPDALTARLRRMAELAHEEAAEITERARAVAENHWATAERAAARVRERSERLVAELDARRREAEAEHQALMREAGERLLATTRQAEQRRRELDERAAALREEVRVDFELAMNARRAESLEAIAAEEAAARARADRLVREAEEHARRIVAEAGRRVDELRARRDRIADGLRGARALLAEANPLLHAPLDEIPAQRTSPALLEGTAEAV</sequence>
<accession>A0A2P8I2X3</accession>
<evidence type="ECO:0000313" key="2">
    <source>
        <dbReference type="EMBL" id="PSL52819.1"/>
    </source>
</evidence>
<dbReference type="AlphaFoldDB" id="A0A2P8I2X3"/>
<protein>
    <recommendedName>
        <fullName evidence="4">DivIVA protein</fullName>
    </recommendedName>
</protein>
<reference evidence="2 3" key="1">
    <citation type="submission" date="2018-03" db="EMBL/GenBank/DDBJ databases">
        <title>Genomic Encyclopedia of Type Strains, Phase III (KMG-III): the genomes of soil and plant-associated and newly described type strains.</title>
        <authorList>
            <person name="Whitman W."/>
        </authorList>
    </citation>
    <scope>NUCLEOTIDE SEQUENCE [LARGE SCALE GENOMIC DNA]</scope>
    <source>
        <strain evidence="2 3">CGMCC 4.7097</strain>
    </source>
</reference>
<proteinExistence type="predicted"/>
<evidence type="ECO:0008006" key="4">
    <source>
        <dbReference type="Google" id="ProtNLM"/>
    </source>
</evidence>
<evidence type="ECO:0000313" key="3">
    <source>
        <dbReference type="Proteomes" id="UP000241118"/>
    </source>
</evidence>
<dbReference type="EMBL" id="PYAX01000011">
    <property type="protein sequence ID" value="PSL52819.1"/>
    <property type="molecule type" value="Genomic_DNA"/>
</dbReference>
<organism evidence="2 3">
    <name type="scientific">Saccharothrix carnea</name>
    <dbReference type="NCBI Taxonomy" id="1280637"/>
    <lineage>
        <taxon>Bacteria</taxon>
        <taxon>Bacillati</taxon>
        <taxon>Actinomycetota</taxon>
        <taxon>Actinomycetes</taxon>
        <taxon>Pseudonocardiales</taxon>
        <taxon>Pseudonocardiaceae</taxon>
        <taxon>Saccharothrix</taxon>
    </lineage>
</organism>